<dbReference type="NCBIfam" id="TIGR02883">
    <property type="entry name" value="spore_cwlD"/>
    <property type="match status" value="1"/>
</dbReference>
<dbReference type="GO" id="GO:0009253">
    <property type="term" value="P:peptidoglycan catabolic process"/>
    <property type="evidence" value="ECO:0007669"/>
    <property type="project" value="InterPro"/>
</dbReference>
<dbReference type="GO" id="GO:0008745">
    <property type="term" value="F:N-acetylmuramoyl-L-alanine amidase activity"/>
    <property type="evidence" value="ECO:0007669"/>
    <property type="project" value="InterPro"/>
</dbReference>
<dbReference type="SMART" id="SM00646">
    <property type="entry name" value="Ami_3"/>
    <property type="match status" value="1"/>
</dbReference>
<evidence type="ECO:0000259" key="3">
    <source>
        <dbReference type="SMART" id="SM00646"/>
    </source>
</evidence>
<dbReference type="InterPro" id="IPR050695">
    <property type="entry name" value="N-acetylmuramoyl_amidase_3"/>
</dbReference>
<feature type="domain" description="MurNAc-LAA" evidence="3">
    <location>
        <begin position="117"/>
        <end position="228"/>
    </location>
</feature>
<dbReference type="STRING" id="553311.SAMN05216231_3756"/>
<protein>
    <submittedName>
        <fullName evidence="4">N-acetylmuramoyl-L-alanine amidase</fullName>
    </submittedName>
</protein>
<proteinExistence type="predicted"/>
<dbReference type="PANTHER" id="PTHR30404">
    <property type="entry name" value="N-ACETYLMURAMOYL-L-ALANINE AMIDASE"/>
    <property type="match status" value="1"/>
</dbReference>
<dbReference type="Gene3D" id="3.40.630.40">
    <property type="entry name" value="Zn-dependent exopeptidases"/>
    <property type="match status" value="1"/>
</dbReference>
<dbReference type="Proteomes" id="UP000199444">
    <property type="component" value="Unassembled WGS sequence"/>
</dbReference>
<dbReference type="AlphaFoldDB" id="A0A1H1GM91"/>
<organism evidence="4 5">
    <name type="scientific">Virgibacillus salinus</name>
    <dbReference type="NCBI Taxonomy" id="553311"/>
    <lineage>
        <taxon>Bacteria</taxon>
        <taxon>Bacillati</taxon>
        <taxon>Bacillota</taxon>
        <taxon>Bacilli</taxon>
        <taxon>Bacillales</taxon>
        <taxon>Bacillaceae</taxon>
        <taxon>Virgibacillus</taxon>
    </lineage>
</organism>
<evidence type="ECO:0000313" key="4">
    <source>
        <dbReference type="EMBL" id="SDR14279.1"/>
    </source>
</evidence>
<feature type="transmembrane region" description="Helical" evidence="2">
    <location>
        <begin position="7"/>
        <end position="25"/>
    </location>
</feature>
<dbReference type="PANTHER" id="PTHR30404:SF0">
    <property type="entry name" value="N-ACETYLMURAMOYL-L-ALANINE AMIDASE AMIC"/>
    <property type="match status" value="1"/>
</dbReference>
<gene>
    <name evidence="4" type="ORF">SAMN05216231_3756</name>
</gene>
<dbReference type="GO" id="GO:0030288">
    <property type="term" value="C:outer membrane-bounded periplasmic space"/>
    <property type="evidence" value="ECO:0007669"/>
    <property type="project" value="TreeGrafter"/>
</dbReference>
<keyword evidence="1" id="KW-0378">Hydrolase</keyword>
<name>A0A1H1GM91_9BACI</name>
<dbReference type="SUPFAM" id="SSF53187">
    <property type="entry name" value="Zn-dependent exopeptidases"/>
    <property type="match status" value="1"/>
</dbReference>
<dbReference type="CDD" id="cd02696">
    <property type="entry name" value="MurNAc-LAA"/>
    <property type="match status" value="1"/>
</dbReference>
<reference evidence="4 5" key="1">
    <citation type="submission" date="2016-10" db="EMBL/GenBank/DDBJ databases">
        <authorList>
            <person name="de Groot N.N."/>
        </authorList>
    </citation>
    <scope>NUCLEOTIDE SEQUENCE [LARGE SCALE GENOMIC DNA]</scope>
    <source>
        <strain evidence="4 5">CGMCC 1.10449</strain>
    </source>
</reference>
<accession>A0A1H1GM91</accession>
<dbReference type="InterPro" id="IPR002508">
    <property type="entry name" value="MurNAc-LAA_cat"/>
</dbReference>
<evidence type="ECO:0000256" key="1">
    <source>
        <dbReference type="ARBA" id="ARBA00022801"/>
    </source>
</evidence>
<sequence length="238" mass="27040">MGRFGKVFTWGVGFVILAFLIQYPIQKTETTWETWSLPLSGKTIVIDPGHGGVDGGAVGKDETLEKDIALAVAKKTQDFLQQSGALVYLTREKDKDLANDDTKGLSRRKAEDIRKRLKFIHDKDADFFVTLHLNALPSNKWSGAQTFYYSKYDKSKHLATMIQSEIIRNLENTTRKPLPINGVYLLKYAEVPGSLVEIGFLSNEHEREHLKKDSYQRKIAGSIYEGILRYVTEEPEKK</sequence>
<dbReference type="Pfam" id="PF01520">
    <property type="entry name" value="Amidase_3"/>
    <property type="match status" value="1"/>
</dbReference>
<evidence type="ECO:0000313" key="5">
    <source>
        <dbReference type="Proteomes" id="UP000199444"/>
    </source>
</evidence>
<evidence type="ECO:0000256" key="2">
    <source>
        <dbReference type="SAM" id="Phobius"/>
    </source>
</evidence>
<dbReference type="EMBL" id="FNKD01000006">
    <property type="protein sequence ID" value="SDR14279.1"/>
    <property type="molecule type" value="Genomic_DNA"/>
</dbReference>
<keyword evidence="5" id="KW-1185">Reference proteome</keyword>
<dbReference type="InterPro" id="IPR014234">
    <property type="entry name" value="Spore_CwlD"/>
</dbReference>
<keyword evidence="2" id="KW-0812">Transmembrane</keyword>
<keyword evidence="2" id="KW-0472">Membrane</keyword>
<dbReference type="RefSeq" id="WP_092494464.1">
    <property type="nucleotide sequence ID" value="NZ_FNKD01000006.1"/>
</dbReference>
<keyword evidence="2" id="KW-1133">Transmembrane helix</keyword>